<evidence type="ECO:0000313" key="1">
    <source>
        <dbReference type="EMBL" id="KAG5299113.1"/>
    </source>
</evidence>
<proteinExistence type="predicted"/>
<reference evidence="1 2" key="1">
    <citation type="submission" date="2021-01" db="EMBL/GenBank/DDBJ databases">
        <title>Chromosome-level genome assembly of a human fungal pathogen reveals clustering of transcriptionally co-regulated genes.</title>
        <authorList>
            <person name="Voorhies M."/>
            <person name="Cohen S."/>
            <person name="Shea T.P."/>
            <person name="Petrus S."/>
            <person name="Munoz J.F."/>
            <person name="Poplawski S."/>
            <person name="Goldman W.E."/>
            <person name="Michael T."/>
            <person name="Cuomo C.A."/>
            <person name="Sil A."/>
            <person name="Beyhan S."/>
        </authorList>
    </citation>
    <scope>NUCLEOTIDE SEQUENCE [LARGE SCALE GENOMIC DNA]</scope>
    <source>
        <strain evidence="1 2">G184AR</strain>
    </source>
</reference>
<evidence type="ECO:0000313" key="2">
    <source>
        <dbReference type="Proteomes" id="UP000670092"/>
    </source>
</evidence>
<name>A0A8H7Z0V3_AJECA</name>
<dbReference type="Proteomes" id="UP000670092">
    <property type="component" value="Unassembled WGS sequence"/>
</dbReference>
<accession>A0A8H7Z0V3</accession>
<organism evidence="1 2">
    <name type="scientific">Ajellomyces capsulatus</name>
    <name type="common">Darling's disease fungus</name>
    <name type="synonym">Histoplasma capsulatum</name>
    <dbReference type="NCBI Taxonomy" id="5037"/>
    <lineage>
        <taxon>Eukaryota</taxon>
        <taxon>Fungi</taxon>
        <taxon>Dikarya</taxon>
        <taxon>Ascomycota</taxon>
        <taxon>Pezizomycotina</taxon>
        <taxon>Eurotiomycetes</taxon>
        <taxon>Eurotiomycetidae</taxon>
        <taxon>Onygenales</taxon>
        <taxon>Ajellomycetaceae</taxon>
        <taxon>Histoplasma</taxon>
    </lineage>
</organism>
<sequence length="75" mass="8568">MCMCQSVFGITGTIYRTLVESTMSQYQFLVKNLELLSLIKRDTNTKLMLSRETYLNAGIHIMATKHTRIPITKAV</sequence>
<gene>
    <name evidence="1" type="ORF">I7I52_09309</name>
</gene>
<protein>
    <submittedName>
        <fullName evidence="1">Uncharacterized protein</fullName>
    </submittedName>
</protein>
<dbReference type="EMBL" id="JAEVHI010000002">
    <property type="protein sequence ID" value="KAG5299113.1"/>
    <property type="molecule type" value="Genomic_DNA"/>
</dbReference>
<dbReference type="VEuPathDB" id="FungiDB:I7I52_09309"/>
<dbReference type="AlphaFoldDB" id="A0A8H7Z0V3"/>
<dbReference type="OrthoDB" id="5281164at2759"/>
<comment type="caution">
    <text evidence="1">The sequence shown here is derived from an EMBL/GenBank/DDBJ whole genome shotgun (WGS) entry which is preliminary data.</text>
</comment>